<dbReference type="AlphaFoldDB" id="A0A5C6AJ60"/>
<feature type="chain" id="PRO_5023033488" evidence="1">
    <location>
        <begin position="33"/>
        <end position="211"/>
    </location>
</feature>
<comment type="caution">
    <text evidence="3">The sequence shown here is derived from an EMBL/GenBank/DDBJ whole genome shotgun (WGS) entry which is preliminary data.</text>
</comment>
<evidence type="ECO:0000313" key="4">
    <source>
        <dbReference type="Proteomes" id="UP000317421"/>
    </source>
</evidence>
<gene>
    <name evidence="3" type="ORF">Pla108_03790</name>
</gene>
<protein>
    <submittedName>
        <fullName evidence="3">PEP-CTERM motif protein</fullName>
    </submittedName>
</protein>
<organism evidence="3 4">
    <name type="scientific">Botrimarina colliarenosi</name>
    <dbReference type="NCBI Taxonomy" id="2528001"/>
    <lineage>
        <taxon>Bacteria</taxon>
        <taxon>Pseudomonadati</taxon>
        <taxon>Planctomycetota</taxon>
        <taxon>Planctomycetia</taxon>
        <taxon>Pirellulales</taxon>
        <taxon>Lacipirellulaceae</taxon>
        <taxon>Botrimarina</taxon>
    </lineage>
</organism>
<dbReference type="InterPro" id="IPR013424">
    <property type="entry name" value="Ice-binding_C"/>
</dbReference>
<evidence type="ECO:0000259" key="2">
    <source>
        <dbReference type="Pfam" id="PF07589"/>
    </source>
</evidence>
<reference evidence="3 4" key="1">
    <citation type="submission" date="2019-02" db="EMBL/GenBank/DDBJ databases">
        <title>Deep-cultivation of Planctomycetes and their phenomic and genomic characterization uncovers novel biology.</title>
        <authorList>
            <person name="Wiegand S."/>
            <person name="Jogler M."/>
            <person name="Boedeker C."/>
            <person name="Pinto D."/>
            <person name="Vollmers J."/>
            <person name="Rivas-Marin E."/>
            <person name="Kohn T."/>
            <person name="Peeters S.H."/>
            <person name="Heuer A."/>
            <person name="Rast P."/>
            <person name="Oberbeckmann S."/>
            <person name="Bunk B."/>
            <person name="Jeske O."/>
            <person name="Meyerdierks A."/>
            <person name="Storesund J.E."/>
            <person name="Kallscheuer N."/>
            <person name="Luecker S."/>
            <person name="Lage O.M."/>
            <person name="Pohl T."/>
            <person name="Merkel B.J."/>
            <person name="Hornburger P."/>
            <person name="Mueller R.-W."/>
            <person name="Bruemmer F."/>
            <person name="Labrenz M."/>
            <person name="Spormann A.M."/>
            <person name="Op Den Camp H."/>
            <person name="Overmann J."/>
            <person name="Amann R."/>
            <person name="Jetten M.S.M."/>
            <person name="Mascher T."/>
            <person name="Medema M.H."/>
            <person name="Devos D.P."/>
            <person name="Kaster A.-K."/>
            <person name="Ovreas L."/>
            <person name="Rohde M."/>
            <person name="Galperin M.Y."/>
            <person name="Jogler C."/>
        </authorList>
    </citation>
    <scope>NUCLEOTIDE SEQUENCE [LARGE SCALE GENOMIC DNA]</scope>
    <source>
        <strain evidence="3 4">Pla108</strain>
    </source>
</reference>
<dbReference type="RefSeq" id="WP_197526147.1">
    <property type="nucleotide sequence ID" value="NZ_SJPR01000001.1"/>
</dbReference>
<keyword evidence="1" id="KW-0732">Signal</keyword>
<feature type="signal peptide" evidence="1">
    <location>
        <begin position="1"/>
        <end position="32"/>
    </location>
</feature>
<dbReference type="Proteomes" id="UP000317421">
    <property type="component" value="Unassembled WGS sequence"/>
</dbReference>
<proteinExistence type="predicted"/>
<accession>A0A5C6AJ60</accession>
<dbReference type="NCBIfam" id="TIGR02595">
    <property type="entry name" value="PEP_CTERM"/>
    <property type="match status" value="1"/>
</dbReference>
<sequence length="211" mass="21606" precursor="true">MSQATTSKTARRAAYSLAAGAAAGMTTSGADAAITHVVLDEDVVGVEFIDLNNDGLLDVNFTNKSYDPMLGLQNYQGLSAPYFGWNVAGFNNGTSYVSALAAGTVIDGSLVNGTSPFIGSLSFGSINPIAEFTNVTGAFIGYRFPSGGGSAYGWARVDIDNAAGTFVIRDYAFESEPGVAIQAGEIPEPGTLGLLAAGAAGVAAMRRRRAA</sequence>
<feature type="domain" description="Ice-binding protein C-terminal" evidence="2">
    <location>
        <begin position="186"/>
        <end position="208"/>
    </location>
</feature>
<evidence type="ECO:0000313" key="3">
    <source>
        <dbReference type="EMBL" id="TWT99440.1"/>
    </source>
</evidence>
<dbReference type="EMBL" id="SJPR01000001">
    <property type="protein sequence ID" value="TWT99440.1"/>
    <property type="molecule type" value="Genomic_DNA"/>
</dbReference>
<dbReference type="Pfam" id="PF07589">
    <property type="entry name" value="PEP-CTERM"/>
    <property type="match status" value="1"/>
</dbReference>
<keyword evidence="4" id="KW-1185">Reference proteome</keyword>
<name>A0A5C6AJ60_9BACT</name>
<evidence type="ECO:0000256" key="1">
    <source>
        <dbReference type="SAM" id="SignalP"/>
    </source>
</evidence>